<name>A0A1W9KQU8_9BURK</name>
<dbReference type="Gene3D" id="2.30.30.320">
    <property type="entry name" value="DUF1653-like domain"/>
    <property type="match status" value="1"/>
</dbReference>
<organism evidence="2 3">
    <name type="scientific">Rhodoferax ferrireducens</name>
    <dbReference type="NCBI Taxonomy" id="192843"/>
    <lineage>
        <taxon>Bacteria</taxon>
        <taxon>Pseudomonadati</taxon>
        <taxon>Pseudomonadota</taxon>
        <taxon>Betaproteobacteria</taxon>
        <taxon>Burkholderiales</taxon>
        <taxon>Comamonadaceae</taxon>
        <taxon>Rhodoferax</taxon>
    </lineage>
</organism>
<gene>
    <name evidence="2" type="ORF">BWK72_16980</name>
</gene>
<dbReference type="Pfam" id="PF07866">
    <property type="entry name" value="DUF1653"/>
    <property type="match status" value="1"/>
</dbReference>
<comment type="caution">
    <text evidence="2">The sequence shown here is derived from an EMBL/GenBank/DDBJ whole genome shotgun (WGS) entry which is preliminary data.</text>
</comment>
<dbReference type="Proteomes" id="UP000192505">
    <property type="component" value="Unassembled WGS sequence"/>
</dbReference>
<accession>A0A1W9KQU8</accession>
<feature type="domain" description="DUF1653" evidence="1">
    <location>
        <begin position="19"/>
        <end position="78"/>
    </location>
</feature>
<sequence length="84" mass="9186">MDPCNPDQVTPFAPGTQLRHYKGGLYTVVGTCLIEATLQPGVLYRPLQGDKQDVIWMRPLAEFSDMVPTANGPVARFAPMINPA</sequence>
<evidence type="ECO:0000313" key="3">
    <source>
        <dbReference type="Proteomes" id="UP000192505"/>
    </source>
</evidence>
<dbReference type="InterPro" id="IPR037135">
    <property type="entry name" value="DUF1653-like_dom_sf"/>
</dbReference>
<protein>
    <recommendedName>
        <fullName evidence="1">DUF1653 domain-containing protein</fullName>
    </recommendedName>
</protein>
<evidence type="ECO:0000313" key="2">
    <source>
        <dbReference type="EMBL" id="OQW86593.1"/>
    </source>
</evidence>
<dbReference type="AlphaFoldDB" id="A0A1W9KQU8"/>
<reference evidence="2 3" key="1">
    <citation type="submission" date="2017-01" db="EMBL/GenBank/DDBJ databases">
        <title>Novel large sulfur bacteria in the metagenomes of groundwater-fed chemosynthetic microbial mats in the Lake Huron basin.</title>
        <authorList>
            <person name="Sharrar A.M."/>
            <person name="Flood B.E."/>
            <person name="Bailey J.V."/>
            <person name="Jones D.S."/>
            <person name="Biddanda B."/>
            <person name="Ruberg S.A."/>
            <person name="Marcus D.N."/>
            <person name="Dick G.J."/>
        </authorList>
    </citation>
    <scope>NUCLEOTIDE SEQUENCE [LARGE SCALE GENOMIC DNA]</scope>
    <source>
        <strain evidence="2">A7</strain>
    </source>
</reference>
<dbReference type="InterPro" id="IPR023387">
    <property type="entry name" value="DUF1653-like_dom"/>
</dbReference>
<evidence type="ECO:0000259" key="1">
    <source>
        <dbReference type="Pfam" id="PF07866"/>
    </source>
</evidence>
<proteinExistence type="predicted"/>
<dbReference type="EMBL" id="MTEI01000015">
    <property type="protein sequence ID" value="OQW86593.1"/>
    <property type="molecule type" value="Genomic_DNA"/>
</dbReference>